<evidence type="ECO:0000256" key="5">
    <source>
        <dbReference type="ARBA" id="ARBA00022777"/>
    </source>
</evidence>
<evidence type="ECO:0000256" key="2">
    <source>
        <dbReference type="ARBA" id="ARBA00004745"/>
    </source>
</evidence>
<dbReference type="GO" id="GO:0004371">
    <property type="term" value="F:glycerone kinase activity"/>
    <property type="evidence" value="ECO:0007669"/>
    <property type="project" value="InterPro"/>
</dbReference>
<comment type="subunit">
    <text evidence="7">Homodimer. The dihydroxyacetone kinase complex is composed of a homodimer of DhaM, a homodimer of DhaK and the subunit DhaL.</text>
</comment>
<dbReference type="GO" id="GO:0019563">
    <property type="term" value="P:glycerol catabolic process"/>
    <property type="evidence" value="ECO:0007669"/>
    <property type="project" value="TreeGrafter"/>
</dbReference>
<feature type="coiled-coil region" evidence="9">
    <location>
        <begin position="4"/>
        <end position="31"/>
    </location>
</feature>
<organism evidence="11 12">
    <name type="scientific">Exiguobacterium aurantiacum</name>
    <dbReference type="NCBI Taxonomy" id="33987"/>
    <lineage>
        <taxon>Bacteria</taxon>
        <taxon>Bacillati</taxon>
        <taxon>Bacillota</taxon>
        <taxon>Bacilli</taxon>
        <taxon>Bacillales</taxon>
        <taxon>Bacillales Family XII. Incertae Sedis</taxon>
        <taxon>Exiguobacterium</taxon>
    </lineage>
</organism>
<protein>
    <recommendedName>
        <fullName evidence="3">phosphoenolpyruvate--glycerone phosphotransferase</fullName>
        <ecNumber evidence="3">2.7.1.121</ecNumber>
    </recommendedName>
</protein>
<comment type="function">
    <text evidence="8">ADP-binding subunit of the dihydroxyacetone kinase, which is responsible for the phosphoenolpyruvate (PEP)-dependent phosphorylation of dihydroxyacetone. DhaL-ADP is converted to DhaL-ATP via a phosphoryl group transfer from DhaM and transmits it to dihydroxyacetone binds to DhaK.</text>
</comment>
<dbReference type="InterPro" id="IPR050861">
    <property type="entry name" value="Dihydroxyacetone_Kinase"/>
</dbReference>
<dbReference type="SMART" id="SM01120">
    <property type="entry name" value="Dak2"/>
    <property type="match status" value="1"/>
</dbReference>
<feature type="domain" description="DhaL" evidence="10">
    <location>
        <begin position="5"/>
        <end position="193"/>
    </location>
</feature>
<evidence type="ECO:0000256" key="3">
    <source>
        <dbReference type="ARBA" id="ARBA00012095"/>
    </source>
</evidence>
<dbReference type="AlphaFoldDB" id="A0A377FT07"/>
<dbReference type="PANTHER" id="PTHR28629:SF4">
    <property type="entry name" value="TRIOKINASE_FMN CYCLASE"/>
    <property type="match status" value="1"/>
</dbReference>
<sequence length="196" mass="20703">MLTIDGLKEALRNAQSEIEANKDTLTDLDRAIGDGDHGINMSRGFEAVVSVLDEDYDSLGALSKKVGMTLMAKVGGAAGPLYGSAFVKAATAFGDAEEADFALVKSALEEGAAAIKARGKSEVGQKTMVDVWEPFLNELNDSDDYVAKLDELVQNTEDMKATKGRASYFGDNSRGTIDPGAMSSAIVLKAIMKEVG</sequence>
<keyword evidence="4 11" id="KW-0808">Transferase</keyword>
<keyword evidence="6" id="KW-0319">Glycerol metabolism</keyword>
<dbReference type="GO" id="GO:0047324">
    <property type="term" value="F:phosphoenolpyruvate-glycerone phosphotransferase activity"/>
    <property type="evidence" value="ECO:0007669"/>
    <property type="project" value="UniProtKB-EC"/>
</dbReference>
<evidence type="ECO:0000256" key="6">
    <source>
        <dbReference type="ARBA" id="ARBA00022798"/>
    </source>
</evidence>
<proteinExistence type="predicted"/>
<dbReference type="InterPro" id="IPR012737">
    <property type="entry name" value="DhaK_L_YcgS"/>
</dbReference>
<evidence type="ECO:0000313" key="11">
    <source>
        <dbReference type="EMBL" id="STO07694.1"/>
    </source>
</evidence>
<dbReference type="EMBL" id="UGGP01000001">
    <property type="protein sequence ID" value="STO07694.1"/>
    <property type="molecule type" value="Genomic_DNA"/>
</dbReference>
<dbReference type="InterPro" id="IPR036117">
    <property type="entry name" value="DhaL_dom_sf"/>
</dbReference>
<accession>A0A377FT07</accession>
<dbReference type="Pfam" id="PF02734">
    <property type="entry name" value="Dak2"/>
    <property type="match status" value="1"/>
</dbReference>
<dbReference type="OrthoDB" id="9800291at2"/>
<evidence type="ECO:0000259" key="10">
    <source>
        <dbReference type="PROSITE" id="PS51480"/>
    </source>
</evidence>
<comment type="pathway">
    <text evidence="2">Polyol metabolism; glycerol degradation.</text>
</comment>
<reference evidence="11 12" key="1">
    <citation type="submission" date="2018-06" db="EMBL/GenBank/DDBJ databases">
        <authorList>
            <consortium name="Pathogen Informatics"/>
            <person name="Doyle S."/>
        </authorList>
    </citation>
    <scope>NUCLEOTIDE SEQUENCE [LARGE SCALE GENOMIC DNA]</scope>
    <source>
        <strain evidence="11 12">NCTC13163</strain>
    </source>
</reference>
<dbReference type="PROSITE" id="PS51480">
    <property type="entry name" value="DHAL"/>
    <property type="match status" value="1"/>
</dbReference>
<gene>
    <name evidence="11" type="primary">dhaL</name>
    <name evidence="11" type="ORF">NCTC13163_01048</name>
</gene>
<evidence type="ECO:0000256" key="8">
    <source>
        <dbReference type="ARBA" id="ARBA00055771"/>
    </source>
</evidence>
<evidence type="ECO:0000256" key="1">
    <source>
        <dbReference type="ARBA" id="ARBA00001113"/>
    </source>
</evidence>
<dbReference type="STRING" id="1397694.GCA_000702585_01557"/>
<evidence type="ECO:0000256" key="4">
    <source>
        <dbReference type="ARBA" id="ARBA00022679"/>
    </source>
</evidence>
<keyword evidence="5 11" id="KW-0418">Kinase</keyword>
<dbReference type="InterPro" id="IPR004007">
    <property type="entry name" value="DhaL_dom"/>
</dbReference>
<dbReference type="RefSeq" id="WP_029334686.1">
    <property type="nucleotide sequence ID" value="NZ_UGGP01000001.1"/>
</dbReference>
<dbReference type="FunFam" id="1.25.40.340:FF:000002">
    <property type="entry name" value="Dihydroxyacetone kinase, L subunit"/>
    <property type="match status" value="1"/>
</dbReference>
<evidence type="ECO:0000256" key="7">
    <source>
        <dbReference type="ARBA" id="ARBA00046577"/>
    </source>
</evidence>
<comment type="catalytic activity">
    <reaction evidence="1">
        <text>dihydroxyacetone + phosphoenolpyruvate = dihydroxyacetone phosphate + pyruvate</text>
        <dbReference type="Rhea" id="RHEA:18381"/>
        <dbReference type="ChEBI" id="CHEBI:15361"/>
        <dbReference type="ChEBI" id="CHEBI:16016"/>
        <dbReference type="ChEBI" id="CHEBI:57642"/>
        <dbReference type="ChEBI" id="CHEBI:58702"/>
        <dbReference type="EC" id="2.7.1.121"/>
    </reaction>
</comment>
<dbReference type="Proteomes" id="UP000254060">
    <property type="component" value="Unassembled WGS sequence"/>
</dbReference>
<evidence type="ECO:0000256" key="9">
    <source>
        <dbReference type="SAM" id="Coils"/>
    </source>
</evidence>
<name>A0A377FT07_9BACL</name>
<dbReference type="SUPFAM" id="SSF101473">
    <property type="entry name" value="DhaL-like"/>
    <property type="match status" value="1"/>
</dbReference>
<dbReference type="Gene3D" id="1.25.40.340">
    <property type="match status" value="1"/>
</dbReference>
<dbReference type="NCBIfam" id="TIGR02365">
    <property type="entry name" value="dha_L_ycgS"/>
    <property type="match status" value="1"/>
</dbReference>
<dbReference type="PANTHER" id="PTHR28629">
    <property type="entry name" value="TRIOKINASE/FMN CYCLASE"/>
    <property type="match status" value="1"/>
</dbReference>
<dbReference type="GO" id="GO:0005829">
    <property type="term" value="C:cytosol"/>
    <property type="evidence" value="ECO:0007669"/>
    <property type="project" value="TreeGrafter"/>
</dbReference>
<evidence type="ECO:0000313" key="12">
    <source>
        <dbReference type="Proteomes" id="UP000254060"/>
    </source>
</evidence>
<keyword evidence="9" id="KW-0175">Coiled coil</keyword>
<dbReference type="EC" id="2.7.1.121" evidence="3"/>